<name>A0ABQ5GX37_9ASTR</name>
<evidence type="ECO:0000313" key="2">
    <source>
        <dbReference type="Proteomes" id="UP001151760"/>
    </source>
</evidence>
<reference evidence="1" key="2">
    <citation type="submission" date="2022-01" db="EMBL/GenBank/DDBJ databases">
        <authorList>
            <person name="Yamashiro T."/>
            <person name="Shiraishi A."/>
            <person name="Satake H."/>
            <person name="Nakayama K."/>
        </authorList>
    </citation>
    <scope>NUCLEOTIDE SEQUENCE</scope>
</reference>
<keyword evidence="2" id="KW-1185">Reference proteome</keyword>
<sequence length="134" mass="15983">MENLEFCDKHNIVNWEYILLGMTEAKDSEVCKITRADGSSSFHGDIQALLRRLDRQDLSQLYSLVQERFKDHLLEGHDLDLWGDLMMIFDLNEEDDICDDEEDEPKPYKPKVPYPQRLRKEEIEAQYRKFLDMI</sequence>
<accession>A0ABQ5GX37</accession>
<evidence type="ECO:0000313" key="1">
    <source>
        <dbReference type="EMBL" id="GJT79894.1"/>
    </source>
</evidence>
<comment type="caution">
    <text evidence="1">The sequence shown here is derived from an EMBL/GenBank/DDBJ whole genome shotgun (WGS) entry which is preliminary data.</text>
</comment>
<dbReference type="EMBL" id="BQNB010018940">
    <property type="protein sequence ID" value="GJT79894.1"/>
    <property type="molecule type" value="Genomic_DNA"/>
</dbReference>
<protein>
    <submittedName>
        <fullName evidence="1">Uncharacterized protein</fullName>
    </submittedName>
</protein>
<gene>
    <name evidence="1" type="ORF">Tco_1054236</name>
</gene>
<reference evidence="1" key="1">
    <citation type="journal article" date="2022" name="Int. J. Mol. Sci.">
        <title>Draft Genome of Tanacetum Coccineum: Genomic Comparison of Closely Related Tanacetum-Family Plants.</title>
        <authorList>
            <person name="Yamashiro T."/>
            <person name="Shiraishi A."/>
            <person name="Nakayama K."/>
            <person name="Satake H."/>
        </authorList>
    </citation>
    <scope>NUCLEOTIDE SEQUENCE</scope>
</reference>
<proteinExistence type="predicted"/>
<dbReference type="Proteomes" id="UP001151760">
    <property type="component" value="Unassembled WGS sequence"/>
</dbReference>
<organism evidence="1 2">
    <name type="scientific">Tanacetum coccineum</name>
    <dbReference type="NCBI Taxonomy" id="301880"/>
    <lineage>
        <taxon>Eukaryota</taxon>
        <taxon>Viridiplantae</taxon>
        <taxon>Streptophyta</taxon>
        <taxon>Embryophyta</taxon>
        <taxon>Tracheophyta</taxon>
        <taxon>Spermatophyta</taxon>
        <taxon>Magnoliopsida</taxon>
        <taxon>eudicotyledons</taxon>
        <taxon>Gunneridae</taxon>
        <taxon>Pentapetalae</taxon>
        <taxon>asterids</taxon>
        <taxon>campanulids</taxon>
        <taxon>Asterales</taxon>
        <taxon>Asteraceae</taxon>
        <taxon>Asteroideae</taxon>
        <taxon>Anthemideae</taxon>
        <taxon>Anthemidinae</taxon>
        <taxon>Tanacetum</taxon>
    </lineage>
</organism>